<accession>A0A8S0YZ11</accession>
<organism evidence="1 2">
    <name type="scientific">Arctia plantaginis</name>
    <name type="common">Wood tiger moth</name>
    <name type="synonym">Phalaena plantaginis</name>
    <dbReference type="NCBI Taxonomy" id="874455"/>
    <lineage>
        <taxon>Eukaryota</taxon>
        <taxon>Metazoa</taxon>
        <taxon>Ecdysozoa</taxon>
        <taxon>Arthropoda</taxon>
        <taxon>Hexapoda</taxon>
        <taxon>Insecta</taxon>
        <taxon>Pterygota</taxon>
        <taxon>Neoptera</taxon>
        <taxon>Endopterygota</taxon>
        <taxon>Lepidoptera</taxon>
        <taxon>Glossata</taxon>
        <taxon>Ditrysia</taxon>
        <taxon>Noctuoidea</taxon>
        <taxon>Erebidae</taxon>
        <taxon>Arctiinae</taxon>
        <taxon>Arctia</taxon>
    </lineage>
</organism>
<evidence type="ECO:0000313" key="2">
    <source>
        <dbReference type="Proteomes" id="UP000494106"/>
    </source>
</evidence>
<dbReference type="Proteomes" id="UP000494106">
    <property type="component" value="Unassembled WGS sequence"/>
</dbReference>
<reference evidence="1 2" key="1">
    <citation type="submission" date="2020-04" db="EMBL/GenBank/DDBJ databases">
        <authorList>
            <person name="Wallbank WR R."/>
            <person name="Pardo Diaz C."/>
            <person name="Kozak K."/>
            <person name="Martin S."/>
            <person name="Jiggins C."/>
            <person name="Moest M."/>
            <person name="Warren A I."/>
            <person name="Byers J.R.P. K."/>
            <person name="Montejo-Kovacevich G."/>
            <person name="Yen C E."/>
        </authorList>
    </citation>
    <scope>NUCLEOTIDE SEQUENCE [LARGE SCALE GENOMIC DNA]</scope>
</reference>
<keyword evidence="2" id="KW-1185">Reference proteome</keyword>
<name>A0A8S0YZ11_ARCPL</name>
<sequence>MIIQRAQNYIIKQILNAPWFIRIPVVHEALDIPTVREEIEAHRVSYKWRFSKHPNQLAEQLTIPETIRRLKKRRDIFDA</sequence>
<gene>
    <name evidence="1" type="ORF">APLA_LOCUS2578</name>
</gene>
<evidence type="ECO:0000313" key="1">
    <source>
        <dbReference type="EMBL" id="CAB3225767.1"/>
    </source>
</evidence>
<dbReference type="EMBL" id="CADEBC010000208">
    <property type="protein sequence ID" value="CAB3225767.1"/>
    <property type="molecule type" value="Genomic_DNA"/>
</dbReference>
<dbReference type="AlphaFoldDB" id="A0A8S0YZ11"/>
<protein>
    <submittedName>
        <fullName evidence="1">Uncharacterized protein</fullName>
    </submittedName>
</protein>
<dbReference type="OrthoDB" id="415068at2759"/>
<comment type="caution">
    <text evidence="1">The sequence shown here is derived from an EMBL/GenBank/DDBJ whole genome shotgun (WGS) entry which is preliminary data.</text>
</comment>
<proteinExistence type="predicted"/>